<comment type="similarity">
    <text evidence="2">Belongs to the membrane fusion protein (MFP) (TC 8.A.1) family.</text>
</comment>
<dbReference type="InterPro" id="IPR058625">
    <property type="entry name" value="MdtA-like_BSH"/>
</dbReference>
<evidence type="ECO:0000259" key="3">
    <source>
        <dbReference type="Pfam" id="PF25876"/>
    </source>
</evidence>
<dbReference type="InterPro" id="IPR058624">
    <property type="entry name" value="MdtA-like_HH"/>
</dbReference>
<dbReference type="PANTHER" id="PTHR30158">
    <property type="entry name" value="ACRA/E-RELATED COMPONENT OF DRUG EFFLUX TRANSPORTER"/>
    <property type="match status" value="1"/>
</dbReference>
<name>A0ABX0JPN1_9PROT</name>
<feature type="domain" description="Multidrug resistance protein MdtA-like alpha-helical hairpin" evidence="3">
    <location>
        <begin position="137"/>
        <end position="206"/>
    </location>
</feature>
<evidence type="ECO:0000259" key="5">
    <source>
        <dbReference type="Pfam" id="PF25944"/>
    </source>
</evidence>
<dbReference type="Pfam" id="PF25967">
    <property type="entry name" value="RND-MFP_C"/>
    <property type="match status" value="1"/>
</dbReference>
<evidence type="ECO:0000256" key="1">
    <source>
        <dbReference type="ARBA" id="ARBA00004196"/>
    </source>
</evidence>
<organism evidence="7 8">
    <name type="scientific">Acetobacter musti</name>
    <dbReference type="NCBI Taxonomy" id="864732"/>
    <lineage>
        <taxon>Bacteria</taxon>
        <taxon>Pseudomonadati</taxon>
        <taxon>Pseudomonadota</taxon>
        <taxon>Alphaproteobacteria</taxon>
        <taxon>Acetobacterales</taxon>
        <taxon>Acetobacteraceae</taxon>
        <taxon>Acetobacter</taxon>
    </lineage>
</organism>
<reference evidence="7 8" key="1">
    <citation type="journal article" date="2020" name="Int. J. Syst. Evol. Microbiol.">
        <title>Novel acetic acid bacteria from cider fermentations: Acetobacter conturbans sp. nov. and Acetobacter fallax sp. nov.</title>
        <authorList>
            <person name="Sombolestani A.S."/>
            <person name="Cleenwerck I."/>
            <person name="Cnockaert M."/>
            <person name="Borremans W."/>
            <person name="Wieme A.D."/>
            <person name="De Vuyst L."/>
            <person name="Vandamme P."/>
        </authorList>
    </citation>
    <scope>NUCLEOTIDE SEQUENCE [LARGE SCALE GENOMIC DNA]</scope>
    <source>
        <strain evidence="7 8">LMG 30640</strain>
    </source>
</reference>
<accession>A0ABX0JPN1</accession>
<feature type="domain" description="Multidrug resistance protein MdtA-like barrel-sandwich hybrid" evidence="4">
    <location>
        <begin position="97"/>
        <end position="239"/>
    </location>
</feature>
<feature type="domain" description="Multidrug resistance protein MdtA-like beta-barrel" evidence="5">
    <location>
        <begin position="243"/>
        <end position="333"/>
    </location>
</feature>
<comment type="subcellular location">
    <subcellularLocation>
        <location evidence="1">Cell envelope</location>
    </subcellularLocation>
</comment>
<dbReference type="Gene3D" id="1.10.287.470">
    <property type="entry name" value="Helix hairpin bin"/>
    <property type="match status" value="1"/>
</dbReference>
<dbReference type="Gene3D" id="2.40.50.100">
    <property type="match status" value="1"/>
</dbReference>
<dbReference type="Pfam" id="PF25876">
    <property type="entry name" value="HH_MFP_RND"/>
    <property type="match status" value="1"/>
</dbReference>
<dbReference type="Gene3D" id="2.40.420.20">
    <property type="match status" value="1"/>
</dbReference>
<evidence type="ECO:0000259" key="4">
    <source>
        <dbReference type="Pfam" id="PF25917"/>
    </source>
</evidence>
<dbReference type="Pfam" id="PF25917">
    <property type="entry name" value="BSH_RND"/>
    <property type="match status" value="1"/>
</dbReference>
<feature type="domain" description="Multidrug resistance protein MdtA-like C-terminal permuted SH3" evidence="6">
    <location>
        <begin position="337"/>
        <end position="397"/>
    </location>
</feature>
<dbReference type="NCBIfam" id="TIGR01730">
    <property type="entry name" value="RND_mfp"/>
    <property type="match status" value="1"/>
</dbReference>
<dbReference type="Proteomes" id="UP000635278">
    <property type="component" value="Unassembled WGS sequence"/>
</dbReference>
<sequence length="421" mass="44662">MPAPSPDFSPAGVAELAYASYPCLFGRQDARVNRPFRLPATAILVSAVSLLALSGCGKKSTQQGGAPPPQQVQIVTMQTQPVHVSTQLPGRLEAFEIAMVRPQVTGVVQKRLFTEGADVVAGQQLYQIDPSTYQAVYDSASGQLAQAQANAATARAKLERYSPLVKAHAVSKQEYDDALAAAKSADAQILIAKGQVEAAAVNLRYTKVNAPISGRIGRSLLTVGALATSGQTGNLAVITRLDPIYVDVNLPAVSLLRFRREVASGRIHVNPDNTVPVSLQMEDGSTYELPGKMEFSEVNVDEATATVVVRAVFPNPKKLLLPGMYVHATLDEGIDPNALLVPQQAVTRNTHGDPQVLALDADNKVALRAITTTATRGSDWIVSSGLKPGDRVIVVGLLKVHPGDKVTPVPFDSGSSPEEKK</sequence>
<gene>
    <name evidence="7" type="ORF">GOB93_08720</name>
</gene>
<dbReference type="InterPro" id="IPR006143">
    <property type="entry name" value="RND_pump_MFP"/>
</dbReference>
<evidence type="ECO:0000256" key="2">
    <source>
        <dbReference type="ARBA" id="ARBA00009477"/>
    </source>
</evidence>
<dbReference type="PANTHER" id="PTHR30158:SF3">
    <property type="entry name" value="MULTIDRUG EFFLUX PUMP SUBUNIT ACRA-RELATED"/>
    <property type="match status" value="1"/>
</dbReference>
<dbReference type="EMBL" id="WOTB01000009">
    <property type="protein sequence ID" value="NHN84724.1"/>
    <property type="molecule type" value="Genomic_DNA"/>
</dbReference>
<dbReference type="Pfam" id="PF25944">
    <property type="entry name" value="Beta-barrel_RND"/>
    <property type="match status" value="1"/>
</dbReference>
<keyword evidence="8" id="KW-1185">Reference proteome</keyword>
<proteinExistence type="inferred from homology"/>
<dbReference type="Gene3D" id="2.40.30.170">
    <property type="match status" value="1"/>
</dbReference>
<evidence type="ECO:0000259" key="6">
    <source>
        <dbReference type="Pfam" id="PF25967"/>
    </source>
</evidence>
<dbReference type="SUPFAM" id="SSF111369">
    <property type="entry name" value="HlyD-like secretion proteins"/>
    <property type="match status" value="1"/>
</dbReference>
<evidence type="ECO:0000313" key="8">
    <source>
        <dbReference type="Proteomes" id="UP000635278"/>
    </source>
</evidence>
<dbReference type="InterPro" id="IPR058627">
    <property type="entry name" value="MdtA-like_C"/>
</dbReference>
<evidence type="ECO:0000313" key="7">
    <source>
        <dbReference type="EMBL" id="NHN84724.1"/>
    </source>
</evidence>
<protein>
    <submittedName>
        <fullName evidence="7">Efflux RND transporter periplasmic adaptor subunit</fullName>
    </submittedName>
</protein>
<dbReference type="InterPro" id="IPR058626">
    <property type="entry name" value="MdtA-like_b-barrel"/>
</dbReference>
<comment type="caution">
    <text evidence="7">The sequence shown here is derived from an EMBL/GenBank/DDBJ whole genome shotgun (WGS) entry which is preliminary data.</text>
</comment>